<evidence type="ECO:0000259" key="2">
    <source>
        <dbReference type="Pfam" id="PF07398"/>
    </source>
</evidence>
<reference evidence="4 5" key="1">
    <citation type="submission" date="2018-07" db="EMBL/GenBank/DDBJ databases">
        <title>Draft genome of the type strain Streptomyces armeniacus ATCC 15676.</title>
        <authorList>
            <person name="Labana P."/>
            <person name="Gosse J.T."/>
            <person name="Boddy C.N."/>
        </authorList>
    </citation>
    <scope>NUCLEOTIDE SEQUENCE [LARGE SCALE GENOMIC DNA]</scope>
    <source>
        <strain evidence="4 5">ATCC 15676</strain>
    </source>
</reference>
<dbReference type="InterPro" id="IPR024344">
    <property type="entry name" value="MDMPI_metal-binding"/>
</dbReference>
<name>A0A345XNC1_9ACTN</name>
<dbReference type="InterPro" id="IPR010872">
    <property type="entry name" value="MDMPI_C-term_domain"/>
</dbReference>
<dbReference type="Gene3D" id="1.20.120.450">
    <property type="entry name" value="dinb family like domain"/>
    <property type="match status" value="1"/>
</dbReference>
<organism evidence="4 5">
    <name type="scientific">Streptomyces armeniacus</name>
    <dbReference type="NCBI Taxonomy" id="83291"/>
    <lineage>
        <taxon>Bacteria</taxon>
        <taxon>Bacillati</taxon>
        <taxon>Actinomycetota</taxon>
        <taxon>Actinomycetes</taxon>
        <taxon>Kitasatosporales</taxon>
        <taxon>Streptomycetaceae</taxon>
        <taxon>Streptomyces</taxon>
    </lineage>
</organism>
<gene>
    <name evidence="4" type="ORF">DVA86_11250</name>
</gene>
<dbReference type="KEGG" id="sarm:DVA86_11250"/>
<evidence type="ECO:0000256" key="1">
    <source>
        <dbReference type="SAM" id="MobiDB-lite"/>
    </source>
</evidence>
<keyword evidence="4" id="KW-0670">Pyruvate</keyword>
<evidence type="ECO:0000313" key="5">
    <source>
        <dbReference type="Proteomes" id="UP000254425"/>
    </source>
</evidence>
<dbReference type="PANTHER" id="PTHR40758:SF1">
    <property type="entry name" value="CONSERVED PROTEIN"/>
    <property type="match status" value="1"/>
</dbReference>
<dbReference type="EMBL" id="CP031320">
    <property type="protein sequence ID" value="AXK33137.1"/>
    <property type="molecule type" value="Genomic_DNA"/>
</dbReference>
<keyword evidence="4" id="KW-0413">Isomerase</keyword>
<evidence type="ECO:0000259" key="3">
    <source>
        <dbReference type="Pfam" id="PF11716"/>
    </source>
</evidence>
<dbReference type="InterPro" id="IPR017517">
    <property type="entry name" value="Maleyloyr_isom"/>
</dbReference>
<feature type="region of interest" description="Disordered" evidence="1">
    <location>
        <begin position="1"/>
        <end position="32"/>
    </location>
</feature>
<dbReference type="Proteomes" id="UP000254425">
    <property type="component" value="Chromosome"/>
</dbReference>
<accession>A0A345XNC1</accession>
<protein>
    <submittedName>
        <fullName evidence="4">Maleylpyruvate isomerase family mycothiol-dependent enzyme</fullName>
    </submittedName>
</protein>
<sequence length="305" mass="31464">METGSGTETGTGARTGAGGDAGTGAHTGAGVEAPDAERLIEGLRVQTARFASAVHGLDPEATVPTCPEWRLRVLVAHIGQAHRWAAELVRTGRPAPVPDPADVDPGEPRGWAAWLHAGAAELAGAVREAPAGATVWTLVGPRPAAFWVRRMLHDTSVHYADALHTARAERDGGAGAGAGTGSRTDLGYEIDADLAADAVSELLELASLPEAVAALPALAALSGDGETLRLRPAEPDMAGWRITRTPAGVRWERGTAADAGADVTVTGPAADLLLLFARRLPPTAPGITITGNRPLLDHWLDHTAL</sequence>
<feature type="domain" description="Mycothiol-dependent maleylpyruvate isomerase metal-binding" evidence="3">
    <location>
        <begin position="44"/>
        <end position="162"/>
    </location>
</feature>
<keyword evidence="5" id="KW-1185">Reference proteome</keyword>
<dbReference type="GO" id="GO:0046872">
    <property type="term" value="F:metal ion binding"/>
    <property type="evidence" value="ECO:0007669"/>
    <property type="project" value="InterPro"/>
</dbReference>
<feature type="compositionally biased region" description="Gly residues" evidence="1">
    <location>
        <begin position="7"/>
        <end position="27"/>
    </location>
</feature>
<dbReference type="NCBIfam" id="TIGR03083">
    <property type="entry name" value="maleylpyruvate isomerase family mycothiol-dependent enzyme"/>
    <property type="match status" value="1"/>
</dbReference>
<dbReference type="InterPro" id="IPR034660">
    <property type="entry name" value="DinB/YfiT-like"/>
</dbReference>
<dbReference type="GO" id="GO:0016853">
    <property type="term" value="F:isomerase activity"/>
    <property type="evidence" value="ECO:0007669"/>
    <property type="project" value="UniProtKB-KW"/>
</dbReference>
<dbReference type="Pfam" id="PF11716">
    <property type="entry name" value="MDMPI_N"/>
    <property type="match status" value="1"/>
</dbReference>
<dbReference type="SUPFAM" id="SSF109854">
    <property type="entry name" value="DinB/YfiT-like putative metalloenzymes"/>
    <property type="match status" value="1"/>
</dbReference>
<feature type="domain" description="MDMPI C-terminal" evidence="2">
    <location>
        <begin position="193"/>
        <end position="297"/>
    </location>
</feature>
<dbReference type="Pfam" id="PF07398">
    <property type="entry name" value="MDMPI_C"/>
    <property type="match status" value="1"/>
</dbReference>
<evidence type="ECO:0000313" key="4">
    <source>
        <dbReference type="EMBL" id="AXK33137.1"/>
    </source>
</evidence>
<dbReference type="PANTHER" id="PTHR40758">
    <property type="entry name" value="CONSERVED PROTEIN"/>
    <property type="match status" value="1"/>
</dbReference>
<dbReference type="AlphaFoldDB" id="A0A345XNC1"/>
<dbReference type="GO" id="GO:0005886">
    <property type="term" value="C:plasma membrane"/>
    <property type="evidence" value="ECO:0007669"/>
    <property type="project" value="TreeGrafter"/>
</dbReference>
<proteinExistence type="predicted"/>